<protein>
    <submittedName>
        <fullName evidence="1">Molybdate transporter 1-like</fullName>
    </submittedName>
</protein>
<accession>A0ABD1WTX7</accession>
<organism evidence="1 2">
    <name type="scientific">Forsythia ovata</name>
    <dbReference type="NCBI Taxonomy" id="205694"/>
    <lineage>
        <taxon>Eukaryota</taxon>
        <taxon>Viridiplantae</taxon>
        <taxon>Streptophyta</taxon>
        <taxon>Embryophyta</taxon>
        <taxon>Tracheophyta</taxon>
        <taxon>Spermatophyta</taxon>
        <taxon>Magnoliopsida</taxon>
        <taxon>eudicotyledons</taxon>
        <taxon>Gunneridae</taxon>
        <taxon>Pentapetalae</taxon>
        <taxon>asterids</taxon>
        <taxon>lamiids</taxon>
        <taxon>Lamiales</taxon>
        <taxon>Oleaceae</taxon>
        <taxon>Forsythieae</taxon>
        <taxon>Forsythia</taxon>
    </lineage>
</organism>
<dbReference type="EMBL" id="JBFOLJ010000002">
    <property type="protein sequence ID" value="KAL2553151.1"/>
    <property type="molecule type" value="Genomic_DNA"/>
</dbReference>
<dbReference type="AlphaFoldDB" id="A0ABD1WTX7"/>
<dbReference type="PANTHER" id="PTHR31970">
    <property type="match status" value="1"/>
</dbReference>
<keyword evidence="2" id="KW-1185">Reference proteome</keyword>
<name>A0ABD1WTX7_9LAMI</name>
<evidence type="ECO:0000313" key="1">
    <source>
        <dbReference type="EMBL" id="KAL2553151.1"/>
    </source>
</evidence>
<sequence>MKETIPQLPLSIINSVIAVCKLSDLFLEKNVSTTSMFGIMDLIRCWFGATPCFHGAEGITGQYKFGGMSGWSVALLGVAKLVLGLGSSLVKILDQFPVGVLGVLLLFAGIELAICSMDMNSKEESFDGAYHWKQGNGMNLESRIEAWERLMKFIREAALYVMNTQSIEEAMRIFTKGLEPVDRCVGDECNELMNSGEELEVSANELIIPGFRDIVSAPF</sequence>
<dbReference type="Pfam" id="PF16983">
    <property type="entry name" value="MFS_MOT1"/>
    <property type="match status" value="1"/>
</dbReference>
<evidence type="ECO:0000313" key="2">
    <source>
        <dbReference type="Proteomes" id="UP001604277"/>
    </source>
</evidence>
<dbReference type="PANTHER" id="PTHR31970:SF0">
    <property type="entry name" value="MOLYBDATE TRANSPORTER 1"/>
    <property type="match status" value="1"/>
</dbReference>
<comment type="caution">
    <text evidence="1">The sequence shown here is derived from an EMBL/GenBank/DDBJ whole genome shotgun (WGS) entry which is preliminary data.</text>
</comment>
<dbReference type="Proteomes" id="UP001604277">
    <property type="component" value="Unassembled WGS sequence"/>
</dbReference>
<dbReference type="InterPro" id="IPR031563">
    <property type="entry name" value="MOT1/MOT2"/>
</dbReference>
<gene>
    <name evidence="1" type="ORF">Fot_06770</name>
</gene>
<reference evidence="2" key="1">
    <citation type="submission" date="2024-07" db="EMBL/GenBank/DDBJ databases">
        <title>Two chromosome-level genome assemblies of Korean endemic species Abeliophyllum distichum and Forsythia ovata (Oleaceae).</title>
        <authorList>
            <person name="Jang H."/>
        </authorList>
    </citation>
    <scope>NUCLEOTIDE SEQUENCE [LARGE SCALE GENOMIC DNA]</scope>
</reference>
<proteinExistence type="predicted"/>